<dbReference type="SUPFAM" id="SSF54928">
    <property type="entry name" value="RNA-binding domain, RBD"/>
    <property type="match status" value="1"/>
</dbReference>
<dbReference type="SMART" id="SM00360">
    <property type="entry name" value="RRM"/>
    <property type="match status" value="1"/>
</dbReference>
<evidence type="ECO:0000313" key="8">
    <source>
        <dbReference type="Proteomes" id="UP000053477"/>
    </source>
</evidence>
<dbReference type="AlphaFoldDB" id="A0A0H2SGD1"/>
<keyword evidence="1" id="KW-0479">Metal-binding</keyword>
<reference evidence="7 8" key="1">
    <citation type="submission" date="2015-04" db="EMBL/GenBank/DDBJ databases">
        <title>Complete genome sequence of Schizopora paradoxa KUC8140, a cosmopolitan wood degrader in East Asia.</title>
        <authorList>
            <consortium name="DOE Joint Genome Institute"/>
            <person name="Min B."/>
            <person name="Park H."/>
            <person name="Jang Y."/>
            <person name="Kim J.-J."/>
            <person name="Kim K.H."/>
            <person name="Pangilinan J."/>
            <person name="Lipzen A."/>
            <person name="Riley R."/>
            <person name="Grigoriev I.V."/>
            <person name="Spatafora J.W."/>
            <person name="Choi I.-G."/>
        </authorList>
    </citation>
    <scope>NUCLEOTIDE SEQUENCE [LARGE SCALE GENOMIC DNA]</scope>
    <source>
        <strain evidence="7 8">KUC8140</strain>
    </source>
</reference>
<accession>A0A0H2SGD1</accession>
<dbReference type="InParanoid" id="A0A0H2SGD1"/>
<dbReference type="Gene3D" id="3.30.70.330">
    <property type="match status" value="1"/>
</dbReference>
<keyword evidence="8" id="KW-1185">Reference proteome</keyword>
<dbReference type="EMBL" id="KQ085920">
    <property type="protein sequence ID" value="KLO16116.1"/>
    <property type="molecule type" value="Genomic_DNA"/>
</dbReference>
<proteinExistence type="predicted"/>
<dbReference type="CDD" id="cd16449">
    <property type="entry name" value="RING-HC"/>
    <property type="match status" value="1"/>
</dbReference>
<dbReference type="InterPro" id="IPR012677">
    <property type="entry name" value="Nucleotide-bd_a/b_plait_sf"/>
</dbReference>
<keyword evidence="3" id="KW-0862">Zinc</keyword>
<evidence type="ECO:0000256" key="3">
    <source>
        <dbReference type="ARBA" id="ARBA00022833"/>
    </source>
</evidence>
<dbReference type="InterPro" id="IPR013083">
    <property type="entry name" value="Znf_RING/FYVE/PHD"/>
</dbReference>
<evidence type="ECO:0000259" key="6">
    <source>
        <dbReference type="PROSITE" id="PS50089"/>
    </source>
</evidence>
<dbReference type="InterPro" id="IPR001841">
    <property type="entry name" value="Znf_RING"/>
</dbReference>
<dbReference type="Proteomes" id="UP000053477">
    <property type="component" value="Unassembled WGS sequence"/>
</dbReference>
<dbReference type="PROSITE" id="PS50089">
    <property type="entry name" value="ZF_RING_2"/>
    <property type="match status" value="1"/>
</dbReference>
<feature type="region of interest" description="Disordered" evidence="5">
    <location>
        <begin position="174"/>
        <end position="208"/>
    </location>
</feature>
<sequence length="867" mass="94089">MSCAPTEPQSTSPKKPRASSERRPLVPVTPQRINSAQKQNRFASSPLTPNSSIVSSPFSPITNVYSSTSTFATPNSSVSSQNKFDVSPAVLKFKSKSLADVTSNWRSRAKENGIKVSADDAADDVEVHSKENVSSFISNHRRSRQALFQTKSTDNTPFISPQAARIYRDEGNTTVPYSTADLSASLPNTPEPSRTSSGSYSLTTPSPQTSNAIVQKLRQRGSLTDPARTRRRETFGSLPMKASPLFDINEDEADPRATFAPYLQSFGSPLTLTANRKGRNGARSVSAPFYNARAFDLDSDDEEINYDEVMPAVRLTKQPALRPIKSADTLPASAIEGLQVNSTEGNSLPVIKSCAVCSASSCTLSVLSPCGHVICSSCLTGALNIIGEKDMRCATCEEKVDDFKLLTPVITKAMDGDKDESEVESSCSQTSDQERESEKTTTLLPSAFENASPGNGKKLFEVVQSLPANYVAQDNLPQQHCSGTQPAVLRIDNVPWDITPSGLREFFKPFALLHAHVLLDPKGKTLSHAYVEVPRDNVRDALRAVQNKTMGKGKRLRGVTVTMSNQGELMRALFPSWIGTFDGAQPTLANLDNNSIARALETGLVTASELDGLMALMRNPKSHFLKVPSLPFYSLLSMLAKIPVDGDSRVFWNTKLRDTLFETVNNALTILISRIGSELHDQCLLDTLSTAAIGCKVFSPMQINHFRNIMGMSPISYDDNSISPSLPYSASSSPQTEDVLTPDDSASVVSRFSRVQGSGMANTKPPRYTQRANNYLSPVNAYGPLVSPTLPHAVLHSPMGFAMPSPQLNSPFMPYASMVNTGMQFSQNPYDSLAHEFGMEPDVMAAIAQRIVASGVPANAMYAGHRM</sequence>
<feature type="compositionally biased region" description="Polar residues" evidence="5">
    <location>
        <begin position="31"/>
        <end position="53"/>
    </location>
</feature>
<name>A0A0H2SGD1_9AGAM</name>
<dbReference type="SMART" id="SM00184">
    <property type="entry name" value="RING"/>
    <property type="match status" value="1"/>
</dbReference>
<keyword evidence="2 4" id="KW-0863">Zinc-finger</keyword>
<evidence type="ECO:0000256" key="4">
    <source>
        <dbReference type="PROSITE-ProRule" id="PRU00175"/>
    </source>
</evidence>
<feature type="region of interest" description="Disordered" evidence="5">
    <location>
        <begin position="414"/>
        <end position="441"/>
    </location>
</feature>
<dbReference type="PROSITE" id="PS00518">
    <property type="entry name" value="ZF_RING_1"/>
    <property type="match status" value="1"/>
</dbReference>
<feature type="region of interest" description="Disordered" evidence="5">
    <location>
        <begin position="1"/>
        <end position="53"/>
    </location>
</feature>
<evidence type="ECO:0000256" key="2">
    <source>
        <dbReference type="ARBA" id="ARBA00022771"/>
    </source>
</evidence>
<protein>
    <recommendedName>
        <fullName evidence="6">RING-type domain-containing protein</fullName>
    </recommendedName>
</protein>
<dbReference type="Gene3D" id="3.30.40.10">
    <property type="entry name" value="Zinc/RING finger domain, C3HC4 (zinc finger)"/>
    <property type="match status" value="1"/>
</dbReference>
<dbReference type="InterPro" id="IPR000504">
    <property type="entry name" value="RRM_dom"/>
</dbReference>
<dbReference type="SUPFAM" id="SSF57850">
    <property type="entry name" value="RING/U-box"/>
    <property type="match status" value="1"/>
</dbReference>
<dbReference type="GO" id="GO:0003723">
    <property type="term" value="F:RNA binding"/>
    <property type="evidence" value="ECO:0007669"/>
    <property type="project" value="InterPro"/>
</dbReference>
<evidence type="ECO:0000256" key="1">
    <source>
        <dbReference type="ARBA" id="ARBA00022723"/>
    </source>
</evidence>
<dbReference type="OrthoDB" id="336240at2759"/>
<feature type="domain" description="RING-type" evidence="6">
    <location>
        <begin position="354"/>
        <end position="397"/>
    </location>
</feature>
<dbReference type="InterPro" id="IPR017907">
    <property type="entry name" value="Znf_RING_CS"/>
</dbReference>
<dbReference type="STRING" id="27342.A0A0H2SGD1"/>
<gene>
    <name evidence="7" type="ORF">SCHPADRAFT_938160</name>
</gene>
<dbReference type="InterPro" id="IPR035979">
    <property type="entry name" value="RBD_domain_sf"/>
</dbReference>
<dbReference type="GO" id="GO:0008270">
    <property type="term" value="F:zinc ion binding"/>
    <property type="evidence" value="ECO:0007669"/>
    <property type="project" value="UniProtKB-KW"/>
</dbReference>
<dbReference type="Pfam" id="PF00076">
    <property type="entry name" value="RRM_1"/>
    <property type="match status" value="1"/>
</dbReference>
<organism evidence="7 8">
    <name type="scientific">Schizopora paradoxa</name>
    <dbReference type="NCBI Taxonomy" id="27342"/>
    <lineage>
        <taxon>Eukaryota</taxon>
        <taxon>Fungi</taxon>
        <taxon>Dikarya</taxon>
        <taxon>Basidiomycota</taxon>
        <taxon>Agaricomycotina</taxon>
        <taxon>Agaricomycetes</taxon>
        <taxon>Hymenochaetales</taxon>
        <taxon>Schizoporaceae</taxon>
        <taxon>Schizopora</taxon>
    </lineage>
</organism>
<evidence type="ECO:0000256" key="5">
    <source>
        <dbReference type="SAM" id="MobiDB-lite"/>
    </source>
</evidence>
<evidence type="ECO:0000313" key="7">
    <source>
        <dbReference type="EMBL" id="KLO16116.1"/>
    </source>
</evidence>